<dbReference type="Proteomes" id="UP000223606">
    <property type="component" value="Chromosome 1"/>
</dbReference>
<evidence type="ECO:0000256" key="6">
    <source>
        <dbReference type="ARBA" id="ARBA00023049"/>
    </source>
</evidence>
<dbReference type="KEGG" id="hdi:HDIA_3992"/>
<sequence>MLPGFRLAAVLLLSAALATSGGHAQTTGGSPSAAGRSDLGAGQAEAGDKRGDIADQHNSSQAELESISNSIQLSKERQDALETEIAGIEKDRAALTDKLVTTAARIQTLEGELEDSEQRLQRLDRNAADIRKSLDARRGVLIDVLGALQRIGRRPPPAVVVRPEDALGAVRSAIAFGAVLPELRVEAEALASDLAALISVRNEVEAERKRLETDRVAMAEDRKRVQLLVEEKRKLSEKSEQNLAEERQRAEELSKRAKTLEDLIASLGKQLDAAKQRQQTGRTDTGMGRLRPAIAFGDAKGTLRIPVRGVEIEGYGADTGFGTLSSGVSIATRAGASVTSPCDAWIVYAGTFRSYGRLLILDAGDGYHIVIAGMESIDVQLGQFVLTGEPLGSMGETRLVSATAPDASSTQPVLYVEFRKDDTAIDPSPWWVASEDRKVRG</sequence>
<keyword evidence="9" id="KW-0732">Signal</keyword>
<feature type="domain" description="M23ase beta-sheet core" evidence="10">
    <location>
        <begin position="325"/>
        <end position="427"/>
    </location>
</feature>
<dbReference type="AlphaFoldDB" id="A0A2C9DBC4"/>
<dbReference type="GO" id="GO:0006508">
    <property type="term" value="P:proteolysis"/>
    <property type="evidence" value="ECO:0007669"/>
    <property type="project" value="UniProtKB-KW"/>
</dbReference>
<dbReference type="PANTHER" id="PTHR21666">
    <property type="entry name" value="PEPTIDASE-RELATED"/>
    <property type="match status" value="1"/>
</dbReference>
<dbReference type="SUPFAM" id="SSF51261">
    <property type="entry name" value="Duplicated hybrid motif"/>
    <property type="match status" value="1"/>
</dbReference>
<evidence type="ECO:0000256" key="5">
    <source>
        <dbReference type="ARBA" id="ARBA00022833"/>
    </source>
</evidence>
<feature type="coiled-coil region" evidence="7">
    <location>
        <begin position="194"/>
        <end position="277"/>
    </location>
</feature>
<evidence type="ECO:0000313" key="11">
    <source>
        <dbReference type="EMBL" id="SON57533.1"/>
    </source>
</evidence>
<keyword evidence="12" id="KW-1185">Reference proteome</keyword>
<accession>A0A2C9DBC4</accession>
<reference evidence="12" key="1">
    <citation type="submission" date="2017-09" db="EMBL/GenBank/DDBJ databases">
        <title>Genome sequence of Nannocystis excedens DSM 71.</title>
        <authorList>
            <person name="Blom J."/>
        </authorList>
    </citation>
    <scope>NUCLEOTIDE SEQUENCE [LARGE SCALE GENOMIC DNA]</scope>
    <source>
        <strain evidence="12">type strain: E19</strain>
    </source>
</reference>
<evidence type="ECO:0000256" key="3">
    <source>
        <dbReference type="ARBA" id="ARBA00022723"/>
    </source>
</evidence>
<dbReference type="EMBL" id="LT960614">
    <property type="protein sequence ID" value="SON57533.1"/>
    <property type="molecule type" value="Genomic_DNA"/>
</dbReference>
<dbReference type="Pfam" id="PF01551">
    <property type="entry name" value="Peptidase_M23"/>
    <property type="match status" value="1"/>
</dbReference>
<comment type="cofactor">
    <cofactor evidence="1">
        <name>Zn(2+)</name>
        <dbReference type="ChEBI" id="CHEBI:29105"/>
    </cofactor>
</comment>
<organism evidence="11 12">
    <name type="scientific">Hartmannibacter diazotrophicus</name>
    <dbReference type="NCBI Taxonomy" id="1482074"/>
    <lineage>
        <taxon>Bacteria</taxon>
        <taxon>Pseudomonadati</taxon>
        <taxon>Pseudomonadota</taxon>
        <taxon>Alphaproteobacteria</taxon>
        <taxon>Hyphomicrobiales</taxon>
        <taxon>Pleomorphomonadaceae</taxon>
        <taxon>Hartmannibacter</taxon>
    </lineage>
</organism>
<evidence type="ECO:0000313" key="12">
    <source>
        <dbReference type="Proteomes" id="UP000223606"/>
    </source>
</evidence>
<feature type="coiled-coil region" evidence="7">
    <location>
        <begin position="71"/>
        <end position="133"/>
    </location>
</feature>
<dbReference type="InterPro" id="IPR050570">
    <property type="entry name" value="Cell_wall_metabolism_enzyme"/>
</dbReference>
<evidence type="ECO:0000256" key="4">
    <source>
        <dbReference type="ARBA" id="ARBA00022801"/>
    </source>
</evidence>
<evidence type="ECO:0000259" key="10">
    <source>
        <dbReference type="Pfam" id="PF01551"/>
    </source>
</evidence>
<dbReference type="Gene3D" id="2.70.70.10">
    <property type="entry name" value="Glucose Permease (Domain IIA)"/>
    <property type="match status" value="1"/>
</dbReference>
<keyword evidence="5" id="KW-0862">Zinc</keyword>
<evidence type="ECO:0000256" key="1">
    <source>
        <dbReference type="ARBA" id="ARBA00001947"/>
    </source>
</evidence>
<name>A0A2C9DBC4_9HYPH</name>
<feature type="signal peptide" evidence="9">
    <location>
        <begin position="1"/>
        <end position="24"/>
    </location>
</feature>
<dbReference type="GO" id="GO:0046872">
    <property type="term" value="F:metal ion binding"/>
    <property type="evidence" value="ECO:0007669"/>
    <property type="project" value="UniProtKB-KW"/>
</dbReference>
<dbReference type="PANTHER" id="PTHR21666:SF288">
    <property type="entry name" value="CELL DIVISION PROTEIN YTFB"/>
    <property type="match status" value="1"/>
</dbReference>
<dbReference type="Gene3D" id="1.10.287.1490">
    <property type="match status" value="1"/>
</dbReference>
<dbReference type="InterPro" id="IPR011055">
    <property type="entry name" value="Dup_hybrid_motif"/>
</dbReference>
<keyword evidence="6" id="KW-0482">Metalloprotease</keyword>
<feature type="compositionally biased region" description="Basic and acidic residues" evidence="8">
    <location>
        <begin position="46"/>
        <end position="55"/>
    </location>
</feature>
<evidence type="ECO:0000256" key="2">
    <source>
        <dbReference type="ARBA" id="ARBA00022670"/>
    </source>
</evidence>
<keyword evidence="3" id="KW-0479">Metal-binding</keyword>
<dbReference type="InterPro" id="IPR016047">
    <property type="entry name" value="M23ase_b-sheet_dom"/>
</dbReference>
<keyword evidence="2" id="KW-0645">Protease</keyword>
<keyword evidence="4" id="KW-0378">Hydrolase</keyword>
<feature type="chain" id="PRO_5012880685" evidence="9">
    <location>
        <begin position="25"/>
        <end position="441"/>
    </location>
</feature>
<protein>
    <submittedName>
        <fullName evidence="11">Septal ring factor</fullName>
    </submittedName>
</protein>
<gene>
    <name evidence="11" type="primary">envC</name>
    <name evidence="11" type="ORF">HDIA_3992</name>
</gene>
<evidence type="ECO:0000256" key="8">
    <source>
        <dbReference type="SAM" id="MobiDB-lite"/>
    </source>
</evidence>
<dbReference type="GO" id="GO:0004222">
    <property type="term" value="F:metalloendopeptidase activity"/>
    <property type="evidence" value="ECO:0007669"/>
    <property type="project" value="TreeGrafter"/>
</dbReference>
<evidence type="ECO:0000256" key="9">
    <source>
        <dbReference type="SAM" id="SignalP"/>
    </source>
</evidence>
<proteinExistence type="predicted"/>
<evidence type="ECO:0000256" key="7">
    <source>
        <dbReference type="SAM" id="Coils"/>
    </source>
</evidence>
<dbReference type="SUPFAM" id="SSF57997">
    <property type="entry name" value="Tropomyosin"/>
    <property type="match status" value="1"/>
</dbReference>
<keyword evidence="7" id="KW-0175">Coiled coil</keyword>
<dbReference type="CDD" id="cd12797">
    <property type="entry name" value="M23_peptidase"/>
    <property type="match status" value="1"/>
</dbReference>
<feature type="region of interest" description="Disordered" evidence="8">
    <location>
        <begin position="21"/>
        <end position="62"/>
    </location>
</feature>